<keyword evidence="1" id="KW-0004">4Fe-4S</keyword>
<accession>A0A5S4YPY6</accession>
<dbReference type="Proteomes" id="UP000324797">
    <property type="component" value="Unassembled WGS sequence"/>
</dbReference>
<keyword evidence="7" id="KW-0234">DNA repair</keyword>
<evidence type="ECO:0000313" key="11">
    <source>
        <dbReference type="EMBL" id="TYO62389.1"/>
    </source>
</evidence>
<dbReference type="RefSeq" id="WP_148743734.1">
    <property type="nucleotide sequence ID" value="NZ_VSTH01000137.1"/>
</dbReference>
<comment type="similarity">
    <text evidence="8">Belongs to the uracil-DNA glycosylase (UDG) superfamily. Type 5 (UDGb) family.</text>
</comment>
<dbReference type="AlphaFoldDB" id="A0A5S4YPY6"/>
<dbReference type="InterPro" id="IPR051536">
    <property type="entry name" value="UDG_Type-4/5"/>
</dbReference>
<keyword evidence="4" id="KW-0378">Hydrolase</keyword>
<dbReference type="SMART" id="SM00986">
    <property type="entry name" value="UDG"/>
    <property type="match status" value="1"/>
</dbReference>
<evidence type="ECO:0000259" key="10">
    <source>
        <dbReference type="SMART" id="SM00986"/>
    </source>
</evidence>
<comment type="caution">
    <text evidence="11">The sequence shown here is derived from an EMBL/GenBank/DDBJ whole genome shotgun (WGS) entry which is preliminary data.</text>
</comment>
<proteinExistence type="inferred from homology"/>
<dbReference type="GO" id="GO:0046872">
    <property type="term" value="F:metal ion binding"/>
    <property type="evidence" value="ECO:0007669"/>
    <property type="project" value="UniProtKB-KW"/>
</dbReference>
<dbReference type="Pfam" id="PF03167">
    <property type="entry name" value="UDG"/>
    <property type="match status" value="1"/>
</dbReference>
<dbReference type="CDD" id="cd10031">
    <property type="entry name" value="UDG-F5_TTUDGB_like"/>
    <property type="match status" value="1"/>
</dbReference>
<dbReference type="PANTHER" id="PTHR33693">
    <property type="entry name" value="TYPE-5 URACIL-DNA GLYCOSYLASE"/>
    <property type="match status" value="1"/>
</dbReference>
<evidence type="ECO:0000313" key="12">
    <source>
        <dbReference type="Proteomes" id="UP000324797"/>
    </source>
</evidence>
<sequence>MTTSRSEAARSIRRAPVLVPDCDCPLCPRLVAFREANRAREPLWHNAPVAPFGDIEARLLIVGLAPGMQGANRTGRPFTGDYAGDLLYATLLEYGFAMGTYQARPDDGMKLVDCRIANAVHCVPPQNKPLPIEINTCRQFLEANLETMPNLRAIVALGRIAHDSVLKPLKLKASQAPFGHGAVHQAGAFRLYDSYHCSRYNTNTGVLTPDMFRSVFAKVKAGLD</sequence>
<keyword evidence="3" id="KW-0227">DNA damage</keyword>
<dbReference type="EMBL" id="VSTH01000137">
    <property type="protein sequence ID" value="TYO62389.1"/>
    <property type="molecule type" value="Genomic_DNA"/>
</dbReference>
<dbReference type="GO" id="GO:0051539">
    <property type="term" value="F:4 iron, 4 sulfur cluster binding"/>
    <property type="evidence" value="ECO:0007669"/>
    <property type="project" value="UniProtKB-KW"/>
</dbReference>
<evidence type="ECO:0000256" key="5">
    <source>
        <dbReference type="ARBA" id="ARBA00023004"/>
    </source>
</evidence>
<evidence type="ECO:0000256" key="1">
    <source>
        <dbReference type="ARBA" id="ARBA00022485"/>
    </source>
</evidence>
<dbReference type="InterPro" id="IPR036895">
    <property type="entry name" value="Uracil-DNA_glycosylase-like_sf"/>
</dbReference>
<feature type="domain" description="Uracil-DNA glycosylase-like" evidence="10">
    <location>
        <begin position="50"/>
        <end position="216"/>
    </location>
</feature>
<keyword evidence="2" id="KW-0479">Metal-binding</keyword>
<dbReference type="GO" id="GO:0004844">
    <property type="term" value="F:uracil DNA N-glycosylase activity"/>
    <property type="evidence" value="ECO:0007669"/>
    <property type="project" value="InterPro"/>
</dbReference>
<gene>
    <name evidence="11" type="ORF">FXV83_32975</name>
</gene>
<evidence type="ECO:0000256" key="7">
    <source>
        <dbReference type="ARBA" id="ARBA00023204"/>
    </source>
</evidence>
<keyword evidence="12" id="KW-1185">Reference proteome</keyword>
<reference evidence="11 12" key="1">
    <citation type="submission" date="2019-08" db="EMBL/GenBank/DDBJ databases">
        <title>Bradyrhizobium hipponensis sp. nov., a rhizobium isolated from a Lupinus angustifolius root nodule in Tunisia.</title>
        <authorList>
            <person name="Off K."/>
            <person name="Rejili M."/>
            <person name="Mars M."/>
            <person name="Brachmann A."/>
            <person name="Marin M."/>
        </authorList>
    </citation>
    <scope>NUCLEOTIDE SEQUENCE [LARGE SCALE GENOMIC DNA]</scope>
    <source>
        <strain evidence="12">aSej3</strain>
    </source>
</reference>
<dbReference type="PANTHER" id="PTHR33693:SF3">
    <property type="entry name" value="TYPE-5 URACIL-DNA GLYCOSYLASE"/>
    <property type="match status" value="1"/>
</dbReference>
<dbReference type="SMART" id="SM00987">
    <property type="entry name" value="UreE_C"/>
    <property type="match status" value="1"/>
</dbReference>
<evidence type="ECO:0000256" key="8">
    <source>
        <dbReference type="ARBA" id="ARBA00023779"/>
    </source>
</evidence>
<dbReference type="Gene3D" id="3.40.470.10">
    <property type="entry name" value="Uracil-DNA glycosylase-like domain"/>
    <property type="match status" value="1"/>
</dbReference>
<organism evidence="11 12">
    <name type="scientific">Bradyrhizobium hipponense</name>
    <dbReference type="NCBI Taxonomy" id="2605638"/>
    <lineage>
        <taxon>Bacteria</taxon>
        <taxon>Pseudomonadati</taxon>
        <taxon>Pseudomonadota</taxon>
        <taxon>Alphaproteobacteria</taxon>
        <taxon>Hyphomicrobiales</taxon>
        <taxon>Nitrobacteraceae</taxon>
        <taxon>Bradyrhizobium</taxon>
    </lineage>
</organism>
<evidence type="ECO:0000256" key="3">
    <source>
        <dbReference type="ARBA" id="ARBA00022763"/>
    </source>
</evidence>
<evidence type="ECO:0000256" key="6">
    <source>
        <dbReference type="ARBA" id="ARBA00023014"/>
    </source>
</evidence>
<keyword evidence="6" id="KW-0411">Iron-sulfur</keyword>
<protein>
    <recommendedName>
        <fullName evidence="9">Type-5 uracil-DNA glycosylase</fullName>
    </recommendedName>
</protein>
<dbReference type="InterPro" id="IPR005122">
    <property type="entry name" value="Uracil-DNA_glycosylase-like"/>
</dbReference>
<keyword evidence="5" id="KW-0408">Iron</keyword>
<dbReference type="InterPro" id="IPR044147">
    <property type="entry name" value="UdgB-like"/>
</dbReference>
<dbReference type="GO" id="GO:0006284">
    <property type="term" value="P:base-excision repair"/>
    <property type="evidence" value="ECO:0007669"/>
    <property type="project" value="InterPro"/>
</dbReference>
<dbReference type="SUPFAM" id="SSF52141">
    <property type="entry name" value="Uracil-DNA glycosylase-like"/>
    <property type="match status" value="1"/>
</dbReference>
<dbReference type="GO" id="GO:0033958">
    <property type="term" value="F:DNA-deoxyinosine glycosylase activity"/>
    <property type="evidence" value="ECO:0007669"/>
    <property type="project" value="InterPro"/>
</dbReference>
<evidence type="ECO:0000256" key="9">
    <source>
        <dbReference type="ARBA" id="ARBA00023887"/>
    </source>
</evidence>
<evidence type="ECO:0000256" key="2">
    <source>
        <dbReference type="ARBA" id="ARBA00022723"/>
    </source>
</evidence>
<evidence type="ECO:0000256" key="4">
    <source>
        <dbReference type="ARBA" id="ARBA00022801"/>
    </source>
</evidence>
<name>A0A5S4YPY6_9BRAD</name>